<keyword evidence="1" id="KW-1133">Transmembrane helix</keyword>
<keyword evidence="3" id="KW-1185">Reference proteome</keyword>
<dbReference type="AlphaFoldDB" id="A0A562RXT3"/>
<evidence type="ECO:0000256" key="1">
    <source>
        <dbReference type="SAM" id="Phobius"/>
    </source>
</evidence>
<dbReference type="EMBL" id="VLLC01000008">
    <property type="protein sequence ID" value="TWI73210.1"/>
    <property type="molecule type" value="Genomic_DNA"/>
</dbReference>
<feature type="transmembrane region" description="Helical" evidence="1">
    <location>
        <begin position="20"/>
        <end position="44"/>
    </location>
</feature>
<comment type="caution">
    <text evidence="2">The sequence shown here is derived from an EMBL/GenBank/DDBJ whole genome shotgun (WGS) entry which is preliminary data.</text>
</comment>
<gene>
    <name evidence="2" type="ORF">LZ24_01297</name>
</gene>
<dbReference type="Proteomes" id="UP000318307">
    <property type="component" value="Unassembled WGS sequence"/>
</dbReference>
<protein>
    <submittedName>
        <fullName evidence="2">Uncharacterized protein</fullName>
    </submittedName>
</protein>
<accession>A0A562RXT3</accession>
<feature type="transmembrane region" description="Helical" evidence="1">
    <location>
        <begin position="77"/>
        <end position="102"/>
    </location>
</feature>
<reference evidence="2 3" key="1">
    <citation type="submission" date="2019-07" db="EMBL/GenBank/DDBJ databases">
        <title>Genome sequencing of 100 strains of the haloalkaliphilic chemolithoautotrophic sulfur-oxidizing bacterium Thioalkalivibrio.</title>
        <authorList>
            <person name="Muyzer G."/>
        </authorList>
    </citation>
    <scope>NUCLEOTIDE SEQUENCE [LARGE SCALE GENOMIC DNA]</scope>
    <source>
        <strain evidence="2 3">ASO4-4</strain>
    </source>
</reference>
<feature type="transmembrane region" description="Helical" evidence="1">
    <location>
        <begin position="181"/>
        <end position="199"/>
    </location>
</feature>
<evidence type="ECO:0000313" key="3">
    <source>
        <dbReference type="Proteomes" id="UP000318307"/>
    </source>
</evidence>
<sequence>MKSILYDWILNHDERWSFILLYLGLAVVLSIWISLFWLVAVVAVHGLFEGIRQKAEDEGAPFPLILARVCWSIKLDISLVIFALVLGVYMEIIMGIAGLGSAARAGVQGVKTGARFVVWEKALRAVLLSMDDLAQVLRVLLRRRRRSDGVAENPPCVAAEAGNGFSGRNADRSAWTAGDRVCLVFGGICIFLLFISPWATDHGFRGILQILMQELHPWP</sequence>
<evidence type="ECO:0000313" key="2">
    <source>
        <dbReference type="EMBL" id="TWI73210.1"/>
    </source>
</evidence>
<name>A0A562RXT3_9BACT</name>
<organism evidence="2 3">
    <name type="scientific">Desulfobotulus alkaliphilus</name>
    <dbReference type="NCBI Taxonomy" id="622671"/>
    <lineage>
        <taxon>Bacteria</taxon>
        <taxon>Pseudomonadati</taxon>
        <taxon>Thermodesulfobacteriota</taxon>
        <taxon>Desulfobacteria</taxon>
        <taxon>Desulfobacterales</taxon>
        <taxon>Desulfobacteraceae</taxon>
        <taxon>Desulfobotulus</taxon>
    </lineage>
</organism>
<dbReference type="RefSeq" id="WP_144683671.1">
    <property type="nucleotide sequence ID" value="NZ_VLLC01000008.1"/>
</dbReference>
<keyword evidence="1" id="KW-0812">Transmembrane</keyword>
<dbReference type="OrthoDB" id="9255561at2"/>
<keyword evidence="1" id="KW-0472">Membrane</keyword>
<proteinExistence type="predicted"/>